<sequence length="415" mass="47710">MEYLQHLLMRSLWVVLVVMLAVENGCNGCLEKERIALLQLKDSINFPNRMAPLPSWQEDANMDCCQWEHVECNSTTHRVIKLELYNARDYREDDYWHLNASILLPFESLRSLNLSANQLLSFVGNEGMNYFQHLLMISLWVGVIMLAVLENGCNGCLEKERIALLQLKHSINFPYYPWLPSWEEDDSMDCCHWERVECNSTTRRVIKLELNNTRGSRSEDWHLNVSILLPFESLRSLGLSENRLRGFVQNEGIGILAELINLEELDLSWNSLGNGILPSLNKLSNLKILNLAFNNLNGSISAEVVIMLAELENGCNGCLEKDSINFPNGTSLPSWEEDDNMDCCHWECVECYSTTHRVIKHKLNRTIGYWSIEWHLNASILLPFESLQSLNLSQNQLQSFVGNEGMASDIFYMIK</sequence>
<organism evidence="1 2">
    <name type="scientific">Rhododendron molle</name>
    <name type="common">Chinese azalea</name>
    <name type="synonym">Azalea mollis</name>
    <dbReference type="NCBI Taxonomy" id="49168"/>
    <lineage>
        <taxon>Eukaryota</taxon>
        <taxon>Viridiplantae</taxon>
        <taxon>Streptophyta</taxon>
        <taxon>Embryophyta</taxon>
        <taxon>Tracheophyta</taxon>
        <taxon>Spermatophyta</taxon>
        <taxon>Magnoliopsida</taxon>
        <taxon>eudicotyledons</taxon>
        <taxon>Gunneridae</taxon>
        <taxon>Pentapetalae</taxon>
        <taxon>asterids</taxon>
        <taxon>Ericales</taxon>
        <taxon>Ericaceae</taxon>
        <taxon>Ericoideae</taxon>
        <taxon>Rhodoreae</taxon>
        <taxon>Rhododendron</taxon>
    </lineage>
</organism>
<gene>
    <name evidence="1" type="ORF">RHMOL_Rhmol01G0045200</name>
</gene>
<name>A0ACC0PZH7_RHOML</name>
<evidence type="ECO:0000313" key="2">
    <source>
        <dbReference type="Proteomes" id="UP001062846"/>
    </source>
</evidence>
<keyword evidence="2" id="KW-1185">Reference proteome</keyword>
<proteinExistence type="predicted"/>
<dbReference type="EMBL" id="CM046388">
    <property type="protein sequence ID" value="KAI8570571.1"/>
    <property type="molecule type" value="Genomic_DNA"/>
</dbReference>
<protein>
    <submittedName>
        <fullName evidence="1">Uncharacterized protein</fullName>
    </submittedName>
</protein>
<evidence type="ECO:0000313" key="1">
    <source>
        <dbReference type="EMBL" id="KAI8570571.1"/>
    </source>
</evidence>
<reference evidence="1" key="1">
    <citation type="submission" date="2022-02" db="EMBL/GenBank/DDBJ databases">
        <title>Plant Genome Project.</title>
        <authorList>
            <person name="Zhang R.-G."/>
        </authorList>
    </citation>
    <scope>NUCLEOTIDE SEQUENCE</scope>
    <source>
        <strain evidence="1">AT1</strain>
    </source>
</reference>
<comment type="caution">
    <text evidence="1">The sequence shown here is derived from an EMBL/GenBank/DDBJ whole genome shotgun (WGS) entry which is preliminary data.</text>
</comment>
<accession>A0ACC0PZH7</accession>
<dbReference type="Proteomes" id="UP001062846">
    <property type="component" value="Chromosome 1"/>
</dbReference>